<dbReference type="EMBL" id="LVLJ01003789">
    <property type="protein sequence ID" value="OAE19711.1"/>
    <property type="molecule type" value="Genomic_DNA"/>
</dbReference>
<dbReference type="Gene3D" id="2.30.240.10">
    <property type="entry name" value="At5g01610-like"/>
    <property type="match status" value="1"/>
</dbReference>
<protein>
    <recommendedName>
        <fullName evidence="4">DUF538 family protein</fullName>
    </recommendedName>
</protein>
<keyword evidence="3" id="KW-1185">Reference proteome</keyword>
<dbReference type="InterPro" id="IPR007493">
    <property type="entry name" value="DUF538"/>
</dbReference>
<gene>
    <name evidence="2" type="ORF">AXG93_411s1170</name>
</gene>
<evidence type="ECO:0000313" key="2">
    <source>
        <dbReference type="EMBL" id="OAE19711.1"/>
    </source>
</evidence>
<feature type="region of interest" description="Disordered" evidence="1">
    <location>
        <begin position="65"/>
        <end position="85"/>
    </location>
</feature>
<name>A0A176VHA3_MARPO</name>
<dbReference type="PANTHER" id="PTHR31676">
    <property type="entry name" value="T31J12.3 PROTEIN-RELATED"/>
    <property type="match status" value="1"/>
</dbReference>
<dbReference type="InterPro" id="IPR036758">
    <property type="entry name" value="At5g01610-like"/>
</dbReference>
<dbReference type="AlphaFoldDB" id="A0A176VHA3"/>
<evidence type="ECO:0008006" key="4">
    <source>
        <dbReference type="Google" id="ProtNLM"/>
    </source>
</evidence>
<accession>A0A176VHA3</accession>
<organism evidence="2 3">
    <name type="scientific">Marchantia polymorpha subsp. ruderalis</name>
    <dbReference type="NCBI Taxonomy" id="1480154"/>
    <lineage>
        <taxon>Eukaryota</taxon>
        <taxon>Viridiplantae</taxon>
        <taxon>Streptophyta</taxon>
        <taxon>Embryophyta</taxon>
        <taxon>Marchantiophyta</taxon>
        <taxon>Marchantiopsida</taxon>
        <taxon>Marchantiidae</taxon>
        <taxon>Marchantiales</taxon>
        <taxon>Marchantiaceae</taxon>
        <taxon>Marchantia</taxon>
    </lineage>
</organism>
<sequence length="283" mass="31513">MGQLQRSLFELRWGPGSVEARFLFHRDLHPHNIAAGRQVSEPGGLRLVPIRKQFPGLTRHCLTARRSAARSASKHSPRPELCRSRPRAPAPVLVSQRVSSARALLEAERALGVQRVVAAVASCAQRLRRQLIRSSKLISLCEERCRVTMAEREGAVIRKGNDALECAIKLLEEVGLPGGLLPLKNVIESGHVKETGYVWITQEEEINHVFKLANKQVKYGTEIKGYLEKNRLRDLHGVKAKEMILWAPIHDISIPQSQPAKIAFKSIGGLGKVFNQEVFAKGQ</sequence>
<reference evidence="2" key="1">
    <citation type="submission" date="2016-03" db="EMBL/GenBank/DDBJ databases">
        <title>Mechanisms controlling the formation of the plant cell surface in tip-growing cells are functionally conserved among land plants.</title>
        <authorList>
            <person name="Honkanen S."/>
            <person name="Jones V.A."/>
            <person name="Morieri G."/>
            <person name="Champion C."/>
            <person name="Hetherington A.J."/>
            <person name="Kelly S."/>
            <person name="Saint-Marcoux D."/>
            <person name="Proust H."/>
            <person name="Prescott H."/>
            <person name="Dolan L."/>
        </authorList>
    </citation>
    <scope>NUCLEOTIDE SEQUENCE [LARGE SCALE GENOMIC DNA]</scope>
    <source>
        <tissue evidence="2">Whole gametophyte</tissue>
    </source>
</reference>
<evidence type="ECO:0000256" key="1">
    <source>
        <dbReference type="SAM" id="MobiDB-lite"/>
    </source>
</evidence>
<dbReference type="Proteomes" id="UP000077202">
    <property type="component" value="Unassembled WGS sequence"/>
</dbReference>
<evidence type="ECO:0000313" key="3">
    <source>
        <dbReference type="Proteomes" id="UP000077202"/>
    </source>
</evidence>
<dbReference type="SUPFAM" id="SSF141562">
    <property type="entry name" value="At5g01610-like"/>
    <property type="match status" value="1"/>
</dbReference>
<dbReference type="Pfam" id="PF04398">
    <property type="entry name" value="DUF538"/>
    <property type="match status" value="1"/>
</dbReference>
<dbReference type="PANTHER" id="PTHR31676:SF160">
    <property type="entry name" value="OS01G0652700 PROTEIN"/>
    <property type="match status" value="1"/>
</dbReference>
<proteinExistence type="predicted"/>
<comment type="caution">
    <text evidence="2">The sequence shown here is derived from an EMBL/GenBank/DDBJ whole genome shotgun (WGS) entry which is preliminary data.</text>
</comment>